<feature type="region of interest" description="Disordered" evidence="2">
    <location>
        <begin position="538"/>
        <end position="566"/>
    </location>
</feature>
<reference evidence="5" key="1">
    <citation type="journal article" date="2018" name="Front. Microbiol.">
        <title>Genome-Based Analysis Reveals the Taxonomy and Diversity of the Family Idiomarinaceae.</title>
        <authorList>
            <person name="Liu Y."/>
            <person name="Lai Q."/>
            <person name="Shao Z."/>
        </authorList>
    </citation>
    <scope>NUCLEOTIDE SEQUENCE [LARGE SCALE GENOMIC DNA]</scope>
    <source>
        <strain evidence="5">F23</strain>
    </source>
</reference>
<organism evidence="4 5">
    <name type="scientific">Idiomarina fontislapidosi</name>
    <dbReference type="NCBI Taxonomy" id="263723"/>
    <lineage>
        <taxon>Bacteria</taxon>
        <taxon>Pseudomonadati</taxon>
        <taxon>Pseudomonadota</taxon>
        <taxon>Gammaproteobacteria</taxon>
        <taxon>Alteromonadales</taxon>
        <taxon>Idiomarinaceae</taxon>
        <taxon>Idiomarina</taxon>
    </lineage>
</organism>
<feature type="domain" description="Flagellar hook-length control protein-like C-terminal" evidence="3">
    <location>
        <begin position="468"/>
        <end position="550"/>
    </location>
</feature>
<gene>
    <name evidence="4" type="ORF">CWE25_11155</name>
</gene>
<dbReference type="OrthoDB" id="1792985at2"/>
<dbReference type="InterPro" id="IPR021136">
    <property type="entry name" value="Flagellar_hook_control-like_C"/>
</dbReference>
<dbReference type="PANTHER" id="PTHR37533:SF2">
    <property type="entry name" value="FLAGELLAR HOOK-LENGTH CONTROL PROTEIN"/>
    <property type="match status" value="1"/>
</dbReference>
<evidence type="ECO:0000256" key="1">
    <source>
        <dbReference type="SAM" id="Coils"/>
    </source>
</evidence>
<keyword evidence="5" id="KW-1185">Reference proteome</keyword>
<keyword evidence="1" id="KW-0175">Coiled coil</keyword>
<sequence>MPNIMQIAANAQGSLINSESASGFSDLEMQDANGREFAELLQPTQQDESQRQLFARQAVSVEQGERQFSLPKESNELPQSPLLDKLKAASGSSAETASWIDTIERMRDLLVSDESGHGESVGKVELDAEDKAMLDKVVKWLDQLDEGLAKSKINQAELSAEQQQAVDKLINQAGALRQLVADAEQRGNIDLAKLDKESEDLLIELSRFQSEVVKPQQDSQWTEVEQRLAAQDHEAESSTEFSLPKLEPQQREWLKEQLEQFRNSHPGASLEEGMAHVNALLNDVKSFDAKQHQTLVAWVEKYQSHLQQADNKMRLVAVDAPTFQPAKAVSERSDSEVQPPPTTANPRAQKTSDVDTSGFQQIKQEDTKPSSEQSTIAKMVKDELKVSAAGNSGASNTSDINAALTQSASVLDNSSSPQQTQQQSNHVTAVTQVQQTLTKVDGMSVVQAQTAVDKPLDLQHQDAAQKMQERIQMMVSKNIQRADIRLDPPELGSMHVRIHTQGDQTTVQFQVQSAQAREAIEQTMPRLREMLEQQGLNLAESSVSEQQGERGNRANAGTVAGGQGEVDDSVTQLEASVDDFLAQGRLDFYV</sequence>
<comment type="caution">
    <text evidence="4">The sequence shown here is derived from an EMBL/GenBank/DDBJ whole genome shotgun (WGS) entry which is preliminary data.</text>
</comment>
<feature type="region of interest" description="Disordered" evidence="2">
    <location>
        <begin position="34"/>
        <end position="54"/>
    </location>
</feature>
<dbReference type="RefSeq" id="WP_110575813.1">
    <property type="nucleotide sequence ID" value="NZ_PIPV01000011.1"/>
</dbReference>
<dbReference type="InterPro" id="IPR038610">
    <property type="entry name" value="FliK-like_C_sf"/>
</dbReference>
<evidence type="ECO:0000313" key="4">
    <source>
        <dbReference type="EMBL" id="RUO51282.1"/>
    </source>
</evidence>
<dbReference type="EMBL" id="PIPV01000011">
    <property type="protein sequence ID" value="RUO51282.1"/>
    <property type="molecule type" value="Genomic_DNA"/>
</dbReference>
<proteinExistence type="predicted"/>
<dbReference type="AlphaFoldDB" id="A0A432XRG4"/>
<dbReference type="Gene3D" id="3.30.750.140">
    <property type="match status" value="1"/>
</dbReference>
<feature type="compositionally biased region" description="Polar residues" evidence="2">
    <location>
        <begin position="344"/>
        <end position="362"/>
    </location>
</feature>
<dbReference type="PANTHER" id="PTHR37533">
    <property type="entry name" value="FLAGELLAR HOOK-LENGTH CONTROL PROTEIN"/>
    <property type="match status" value="1"/>
</dbReference>
<dbReference type="InterPro" id="IPR052563">
    <property type="entry name" value="FliK"/>
</dbReference>
<dbReference type="Pfam" id="PF02120">
    <property type="entry name" value="Flg_hook"/>
    <property type="match status" value="1"/>
</dbReference>
<evidence type="ECO:0000313" key="5">
    <source>
        <dbReference type="Proteomes" id="UP000287330"/>
    </source>
</evidence>
<feature type="region of interest" description="Disordered" evidence="2">
    <location>
        <begin position="326"/>
        <end position="375"/>
    </location>
</feature>
<dbReference type="CDD" id="cd17470">
    <property type="entry name" value="T3SS_Flik_C"/>
    <property type="match status" value="1"/>
</dbReference>
<feature type="coiled-coil region" evidence="1">
    <location>
        <begin position="166"/>
        <end position="211"/>
    </location>
</feature>
<dbReference type="Proteomes" id="UP000287330">
    <property type="component" value="Unassembled WGS sequence"/>
</dbReference>
<name>A0A432XRG4_9GAMM</name>
<accession>A0A432XRG4</accession>
<protein>
    <recommendedName>
        <fullName evidence="3">Flagellar hook-length control protein-like C-terminal domain-containing protein</fullName>
    </recommendedName>
</protein>
<evidence type="ECO:0000256" key="2">
    <source>
        <dbReference type="SAM" id="MobiDB-lite"/>
    </source>
</evidence>
<evidence type="ECO:0000259" key="3">
    <source>
        <dbReference type="Pfam" id="PF02120"/>
    </source>
</evidence>